<organism evidence="1 2">
    <name type="scientific">Cryptotermes secundus</name>
    <dbReference type="NCBI Taxonomy" id="105785"/>
    <lineage>
        <taxon>Eukaryota</taxon>
        <taxon>Metazoa</taxon>
        <taxon>Ecdysozoa</taxon>
        <taxon>Arthropoda</taxon>
        <taxon>Hexapoda</taxon>
        <taxon>Insecta</taxon>
        <taxon>Pterygota</taxon>
        <taxon>Neoptera</taxon>
        <taxon>Polyneoptera</taxon>
        <taxon>Dictyoptera</taxon>
        <taxon>Blattodea</taxon>
        <taxon>Blattoidea</taxon>
        <taxon>Termitoidae</taxon>
        <taxon>Kalotermitidae</taxon>
        <taxon>Cryptotermitinae</taxon>
        <taxon>Cryptotermes</taxon>
    </lineage>
</organism>
<dbReference type="EMBL" id="NEVH01022638">
    <property type="protein sequence ID" value="PNF18568.1"/>
    <property type="molecule type" value="Genomic_DNA"/>
</dbReference>
<accession>A0A2J7PQF5</accession>
<dbReference type="AlphaFoldDB" id="A0A2J7PQF5"/>
<dbReference type="PANTHER" id="PTHR47027:SF20">
    <property type="entry name" value="REVERSE TRANSCRIPTASE-LIKE PROTEIN WITH RNA-DIRECTED DNA POLYMERASE DOMAIN"/>
    <property type="match status" value="1"/>
</dbReference>
<comment type="caution">
    <text evidence="1">The sequence shown here is derived from an EMBL/GenBank/DDBJ whole genome shotgun (WGS) entry which is preliminary data.</text>
</comment>
<proteinExistence type="predicted"/>
<dbReference type="InParanoid" id="A0A2J7PQF5"/>
<evidence type="ECO:0000313" key="2">
    <source>
        <dbReference type="Proteomes" id="UP000235965"/>
    </source>
</evidence>
<sequence>MLVTKKDCANGPAYIEIGSYKFEAVCSFTYLGSEVNCKNDISDEIKKRVVAANKCLHGLRKHLKSQLIPRKTKTMMYKVLIRSGLSYASETWPLSRSDERLLSIFERVKRLEWAGHIIRASENRTIKKMLNTKPEGNRRVGRPRLRWEEYVWQDIRILGVKNWRNVASNGEEW</sequence>
<dbReference type="PANTHER" id="PTHR47027">
    <property type="entry name" value="REVERSE TRANSCRIPTASE DOMAIN-CONTAINING PROTEIN"/>
    <property type="match status" value="1"/>
</dbReference>
<dbReference type="Proteomes" id="UP000235965">
    <property type="component" value="Unassembled WGS sequence"/>
</dbReference>
<reference evidence="1 2" key="1">
    <citation type="submission" date="2017-12" db="EMBL/GenBank/DDBJ databases">
        <title>Hemimetabolous genomes reveal molecular basis of termite eusociality.</title>
        <authorList>
            <person name="Harrison M.C."/>
            <person name="Jongepier E."/>
            <person name="Robertson H.M."/>
            <person name="Arning N."/>
            <person name="Bitard-Feildel T."/>
            <person name="Chao H."/>
            <person name="Childers C.P."/>
            <person name="Dinh H."/>
            <person name="Doddapaneni H."/>
            <person name="Dugan S."/>
            <person name="Gowin J."/>
            <person name="Greiner C."/>
            <person name="Han Y."/>
            <person name="Hu H."/>
            <person name="Hughes D.S.T."/>
            <person name="Huylmans A.-K."/>
            <person name="Kemena C."/>
            <person name="Kremer L.P.M."/>
            <person name="Lee S.L."/>
            <person name="Lopez-Ezquerra A."/>
            <person name="Mallet L."/>
            <person name="Monroy-Kuhn J.M."/>
            <person name="Moser A."/>
            <person name="Murali S.C."/>
            <person name="Muzny D.M."/>
            <person name="Otani S."/>
            <person name="Piulachs M.-D."/>
            <person name="Poelchau M."/>
            <person name="Qu J."/>
            <person name="Schaub F."/>
            <person name="Wada-Katsumata A."/>
            <person name="Worley K.C."/>
            <person name="Xie Q."/>
            <person name="Ylla G."/>
            <person name="Poulsen M."/>
            <person name="Gibbs R.A."/>
            <person name="Schal C."/>
            <person name="Richards S."/>
            <person name="Belles X."/>
            <person name="Korb J."/>
            <person name="Bornberg-Bauer E."/>
        </authorList>
    </citation>
    <scope>NUCLEOTIDE SEQUENCE [LARGE SCALE GENOMIC DNA]</scope>
    <source>
        <tissue evidence="1">Whole body</tissue>
    </source>
</reference>
<keyword evidence="2" id="KW-1185">Reference proteome</keyword>
<gene>
    <name evidence="1" type="ORF">B7P43_G08474</name>
</gene>
<dbReference type="STRING" id="105785.A0A2J7PQF5"/>
<evidence type="ECO:0008006" key="3">
    <source>
        <dbReference type="Google" id="ProtNLM"/>
    </source>
</evidence>
<evidence type="ECO:0000313" key="1">
    <source>
        <dbReference type="EMBL" id="PNF18568.1"/>
    </source>
</evidence>
<protein>
    <recommendedName>
        <fullName evidence="3">Reverse transcriptase domain-containing protein</fullName>
    </recommendedName>
</protein>
<name>A0A2J7PQF5_9NEOP</name>